<name>A0AAN9QGK2_CANGL</name>
<evidence type="ECO:0000313" key="3">
    <source>
        <dbReference type="Proteomes" id="UP001367508"/>
    </source>
</evidence>
<evidence type="ECO:0000256" key="1">
    <source>
        <dbReference type="SAM" id="Phobius"/>
    </source>
</evidence>
<evidence type="ECO:0000313" key="2">
    <source>
        <dbReference type="EMBL" id="KAK7330558.1"/>
    </source>
</evidence>
<comment type="caution">
    <text evidence="2">The sequence shown here is derived from an EMBL/GenBank/DDBJ whole genome shotgun (WGS) entry which is preliminary data.</text>
</comment>
<dbReference type="EMBL" id="JAYMYQ010000005">
    <property type="protein sequence ID" value="KAK7330558.1"/>
    <property type="molecule type" value="Genomic_DNA"/>
</dbReference>
<protein>
    <submittedName>
        <fullName evidence="2">Uncharacterized protein</fullName>
    </submittedName>
</protein>
<keyword evidence="1" id="KW-0812">Transmembrane</keyword>
<keyword evidence="3" id="KW-1185">Reference proteome</keyword>
<accession>A0AAN9QGK2</accession>
<sequence length="290" mass="33040">MSDSNRMIEFDLTTESHVSFYNFFHGTCIFFPLLISSLRVRASEHNPHNHLPSNLGFTSRIYSWVQYSSPLLDITNKNFFSCSGASYFFSLLLASLGGRRGNFRNEKLSPSLGKPKKKLNPLPPKPGIEEVLSASIVDLGCKKLHVDTKERKNLLILALRPRFLTPSHLWFLTGQNHAMHVVLGFLTMISTHLCVLICIGLETQVSNYPKASFKLNYEHYNLNQHKSVYEHWAMGYIWPKRCCPSRTHVVLACEPYEHWAGVCIGAQAGCQALWAVWVIRNLATILKYQL</sequence>
<proteinExistence type="predicted"/>
<dbReference type="AlphaFoldDB" id="A0AAN9QGK2"/>
<organism evidence="2 3">
    <name type="scientific">Canavalia gladiata</name>
    <name type="common">Sword bean</name>
    <name type="synonym">Dolichos gladiatus</name>
    <dbReference type="NCBI Taxonomy" id="3824"/>
    <lineage>
        <taxon>Eukaryota</taxon>
        <taxon>Viridiplantae</taxon>
        <taxon>Streptophyta</taxon>
        <taxon>Embryophyta</taxon>
        <taxon>Tracheophyta</taxon>
        <taxon>Spermatophyta</taxon>
        <taxon>Magnoliopsida</taxon>
        <taxon>eudicotyledons</taxon>
        <taxon>Gunneridae</taxon>
        <taxon>Pentapetalae</taxon>
        <taxon>rosids</taxon>
        <taxon>fabids</taxon>
        <taxon>Fabales</taxon>
        <taxon>Fabaceae</taxon>
        <taxon>Papilionoideae</taxon>
        <taxon>50 kb inversion clade</taxon>
        <taxon>NPAAA clade</taxon>
        <taxon>indigoferoid/millettioid clade</taxon>
        <taxon>Phaseoleae</taxon>
        <taxon>Canavalia</taxon>
    </lineage>
</organism>
<gene>
    <name evidence="2" type="ORF">VNO77_24753</name>
</gene>
<keyword evidence="1" id="KW-1133">Transmembrane helix</keyword>
<keyword evidence="1" id="KW-0472">Membrane</keyword>
<reference evidence="2 3" key="1">
    <citation type="submission" date="2024-01" db="EMBL/GenBank/DDBJ databases">
        <title>The genomes of 5 underutilized Papilionoideae crops provide insights into root nodulation and disease resistanc.</title>
        <authorList>
            <person name="Jiang F."/>
        </authorList>
    </citation>
    <scope>NUCLEOTIDE SEQUENCE [LARGE SCALE GENOMIC DNA]</scope>
    <source>
        <strain evidence="2">LVBAO_FW01</strain>
        <tissue evidence="2">Leaves</tissue>
    </source>
</reference>
<dbReference type="Proteomes" id="UP001367508">
    <property type="component" value="Unassembled WGS sequence"/>
</dbReference>
<feature type="transmembrane region" description="Helical" evidence="1">
    <location>
        <begin position="178"/>
        <end position="201"/>
    </location>
</feature>